<feature type="domain" description="Glycosyltransferase 2-like" evidence="2">
    <location>
        <begin position="35"/>
        <end position="147"/>
    </location>
</feature>
<sequence>MLDREGPGAHGWPHRRGVRRVQEPRKLGGAMPSASVLVPIYNVEKYLPACLESLRAQQGDFEFLCLDDGSTDGSARIAEEFAEKDGRFRLIRKANSGYGDTLNRGLAEARGEYVGILESDDVMYPDALEALLRAARDVRADLAKGTYSLWWSADGRDVVQHEVPQQLLGKELRPREHDFCYLLKPTDWSCVYRAEWLSREGIRFLPTPGAAFQDTSFMFKALCSTDRAVFLDVPIVHYRQDNEGSSINSESKAYAVCGEYDEIERWLALHANDAFAARMRLGFQVSKLNAYLWNLDRLGDDLAPEFAHRIASEFSAYASRGEIDWPAWDAWKATNLRAILRDPEHYLDVRRRYHGPGAAAKARFALRLAGPAGLAQALGGRRG</sequence>
<dbReference type="InterPro" id="IPR029044">
    <property type="entry name" value="Nucleotide-diphossugar_trans"/>
</dbReference>
<dbReference type="AlphaFoldDB" id="A0A6N7X9M1"/>
<accession>A0A6N7X9M1</accession>
<dbReference type="InterPro" id="IPR001173">
    <property type="entry name" value="Glyco_trans_2-like"/>
</dbReference>
<dbReference type="Gene3D" id="3.90.550.10">
    <property type="entry name" value="Spore Coat Polysaccharide Biosynthesis Protein SpsA, Chain A"/>
    <property type="match status" value="1"/>
</dbReference>
<dbReference type="CDD" id="cd00761">
    <property type="entry name" value="Glyco_tranf_GTA_type"/>
    <property type="match status" value="1"/>
</dbReference>
<dbReference type="Proteomes" id="UP000434342">
    <property type="component" value="Unassembled WGS sequence"/>
</dbReference>
<dbReference type="SUPFAM" id="SSF53448">
    <property type="entry name" value="Nucleotide-diphospho-sugar transferases"/>
    <property type="match status" value="1"/>
</dbReference>
<keyword evidence="3" id="KW-0808">Transferase</keyword>
<dbReference type="PANTHER" id="PTHR22916:SF3">
    <property type="entry name" value="UDP-GLCNAC:BETAGAL BETA-1,3-N-ACETYLGLUCOSAMINYLTRANSFERASE-LIKE PROTEIN 1"/>
    <property type="match status" value="1"/>
</dbReference>
<reference evidence="3 4" key="1">
    <citation type="submission" date="2019-08" db="EMBL/GenBank/DDBJ databases">
        <title>In-depth cultivation of the pig gut microbiome towards novel bacterial diversity and tailored functional studies.</title>
        <authorList>
            <person name="Wylensek D."/>
            <person name="Hitch T.C.A."/>
            <person name="Clavel T."/>
        </authorList>
    </citation>
    <scope>NUCLEOTIDE SEQUENCE [LARGE SCALE GENOMIC DNA]</scope>
    <source>
        <strain evidence="3 4">WB01_CNA04</strain>
    </source>
</reference>
<evidence type="ECO:0000259" key="2">
    <source>
        <dbReference type="Pfam" id="PF00535"/>
    </source>
</evidence>
<evidence type="ECO:0000313" key="4">
    <source>
        <dbReference type="Proteomes" id="UP000434342"/>
    </source>
</evidence>
<organism evidence="3 4">
    <name type="scientific">Parafannyhessea umbonata</name>
    <dbReference type="NCBI Taxonomy" id="604330"/>
    <lineage>
        <taxon>Bacteria</taxon>
        <taxon>Bacillati</taxon>
        <taxon>Actinomycetota</taxon>
        <taxon>Coriobacteriia</taxon>
        <taxon>Coriobacteriales</taxon>
        <taxon>Atopobiaceae</taxon>
        <taxon>Parafannyhessea</taxon>
    </lineage>
</organism>
<protein>
    <submittedName>
        <fullName evidence="3">Glycosyltransferase family 2 protein</fullName>
    </submittedName>
</protein>
<comment type="caution">
    <text evidence="3">The sequence shown here is derived from an EMBL/GenBank/DDBJ whole genome shotgun (WGS) entry which is preliminary data.</text>
</comment>
<evidence type="ECO:0000256" key="1">
    <source>
        <dbReference type="SAM" id="MobiDB-lite"/>
    </source>
</evidence>
<proteinExistence type="predicted"/>
<dbReference type="Pfam" id="PF00535">
    <property type="entry name" value="Glycos_transf_2"/>
    <property type="match status" value="1"/>
</dbReference>
<dbReference type="GO" id="GO:0016758">
    <property type="term" value="F:hexosyltransferase activity"/>
    <property type="evidence" value="ECO:0007669"/>
    <property type="project" value="UniProtKB-ARBA"/>
</dbReference>
<gene>
    <name evidence="3" type="ORF">FYJ69_04210</name>
</gene>
<dbReference type="PANTHER" id="PTHR22916">
    <property type="entry name" value="GLYCOSYLTRANSFERASE"/>
    <property type="match status" value="1"/>
</dbReference>
<feature type="region of interest" description="Disordered" evidence="1">
    <location>
        <begin position="1"/>
        <end position="24"/>
    </location>
</feature>
<dbReference type="EMBL" id="VUND01000001">
    <property type="protein sequence ID" value="MST60114.1"/>
    <property type="molecule type" value="Genomic_DNA"/>
</dbReference>
<name>A0A6N7X9M1_9ACTN</name>
<evidence type="ECO:0000313" key="3">
    <source>
        <dbReference type="EMBL" id="MST60114.1"/>
    </source>
</evidence>